<dbReference type="InterPro" id="IPR027417">
    <property type="entry name" value="P-loop_NTPase"/>
</dbReference>
<dbReference type="AlphaFoldDB" id="A0A396GR87"/>
<protein>
    <recommendedName>
        <fullName evidence="4">NB-ARC domain disease resistance protein</fullName>
    </recommendedName>
</protein>
<evidence type="ECO:0000256" key="1">
    <source>
        <dbReference type="ARBA" id="ARBA00022821"/>
    </source>
</evidence>
<dbReference type="Gramene" id="rna49169">
    <property type="protein sequence ID" value="RHN42691.1"/>
    <property type="gene ID" value="gene49169"/>
</dbReference>
<evidence type="ECO:0000313" key="3">
    <source>
        <dbReference type="Proteomes" id="UP000265566"/>
    </source>
</evidence>
<accession>A0A396GR87</accession>
<organism evidence="2 3">
    <name type="scientific">Medicago truncatula</name>
    <name type="common">Barrel medic</name>
    <name type="synonym">Medicago tribuloides</name>
    <dbReference type="NCBI Taxonomy" id="3880"/>
    <lineage>
        <taxon>Eukaryota</taxon>
        <taxon>Viridiplantae</taxon>
        <taxon>Streptophyta</taxon>
        <taxon>Embryophyta</taxon>
        <taxon>Tracheophyta</taxon>
        <taxon>Spermatophyta</taxon>
        <taxon>Magnoliopsida</taxon>
        <taxon>eudicotyledons</taxon>
        <taxon>Gunneridae</taxon>
        <taxon>Pentapetalae</taxon>
        <taxon>rosids</taxon>
        <taxon>fabids</taxon>
        <taxon>Fabales</taxon>
        <taxon>Fabaceae</taxon>
        <taxon>Papilionoideae</taxon>
        <taxon>50 kb inversion clade</taxon>
        <taxon>NPAAA clade</taxon>
        <taxon>Hologalegina</taxon>
        <taxon>IRL clade</taxon>
        <taxon>Trifolieae</taxon>
        <taxon>Medicago</taxon>
    </lineage>
</organism>
<reference evidence="3" key="1">
    <citation type="journal article" date="2018" name="Nat. Plants">
        <title>Whole-genome landscape of Medicago truncatula symbiotic genes.</title>
        <authorList>
            <person name="Pecrix Y."/>
            <person name="Staton S.E."/>
            <person name="Sallet E."/>
            <person name="Lelandais-Briere C."/>
            <person name="Moreau S."/>
            <person name="Carrere S."/>
            <person name="Blein T."/>
            <person name="Jardinaud M.F."/>
            <person name="Latrasse D."/>
            <person name="Zouine M."/>
            <person name="Zahm M."/>
            <person name="Kreplak J."/>
            <person name="Mayjonade B."/>
            <person name="Satge C."/>
            <person name="Perez M."/>
            <person name="Cauet S."/>
            <person name="Marande W."/>
            <person name="Chantry-Darmon C."/>
            <person name="Lopez-Roques C."/>
            <person name="Bouchez O."/>
            <person name="Berard A."/>
            <person name="Debelle F."/>
            <person name="Munos S."/>
            <person name="Bendahmane A."/>
            <person name="Berges H."/>
            <person name="Niebel A."/>
            <person name="Buitink J."/>
            <person name="Frugier F."/>
            <person name="Benhamed M."/>
            <person name="Crespi M."/>
            <person name="Gouzy J."/>
            <person name="Gamas P."/>
        </authorList>
    </citation>
    <scope>NUCLEOTIDE SEQUENCE [LARGE SCALE GENOMIC DNA]</scope>
    <source>
        <strain evidence="3">cv. Jemalong A17</strain>
    </source>
</reference>
<dbReference type="Gene3D" id="3.40.50.300">
    <property type="entry name" value="P-loop containing nucleotide triphosphate hydrolases"/>
    <property type="match status" value="1"/>
</dbReference>
<dbReference type="EMBL" id="PSQE01000008">
    <property type="protein sequence ID" value="RHN42691.1"/>
    <property type="molecule type" value="Genomic_DNA"/>
</dbReference>
<dbReference type="PANTHER" id="PTHR33463:SF198">
    <property type="entry name" value="RPP4C3"/>
    <property type="match status" value="1"/>
</dbReference>
<comment type="caution">
    <text evidence="2">The sequence shown here is derived from an EMBL/GenBank/DDBJ whole genome shotgun (WGS) entry which is preliminary data.</text>
</comment>
<keyword evidence="1" id="KW-0611">Plant defense</keyword>
<gene>
    <name evidence="2" type="ORF">MtrunA17_Chr8g0379741</name>
</gene>
<sequence>MGLAESLRDQLFQKTVTATVTKKPDINKIQTQIGDAIGLNFNDMTEAAKSTCCMCFGNSKRMTTADRAHLICAKMKELQTVLVVLYDLHGRFDLGEIGVPFGEDHNGCKFRLHSTHLVMIDPLIIDHGSQRFVYGGAKKTVTWKIKTTSCSYNIINKKIRENILLHARYRHKKNCVVTSCAIMSFKRGLVPQSANSLGDIYIPSMDDKVKEQIMSALRVRDQGENIIGLCGPEKRVKHSAKTAIRRAERDQLFQKIVTATVTKKPDITKIQTLIGDAIDFDDKTDPAESTCCMFFGNRKRMATAERAHLLCAKMKELQTVLVVLYDLRGRLDLGEIGIPPFGEDHNGCKILLTSTSLEVLSEQMKVHKLIQL</sequence>
<evidence type="ECO:0008006" key="4">
    <source>
        <dbReference type="Google" id="ProtNLM"/>
    </source>
</evidence>
<name>A0A396GR87_MEDTR</name>
<dbReference type="PANTHER" id="PTHR33463">
    <property type="entry name" value="NB-ARC DOMAIN-CONTAINING PROTEIN-RELATED"/>
    <property type="match status" value="1"/>
</dbReference>
<evidence type="ECO:0000313" key="2">
    <source>
        <dbReference type="EMBL" id="RHN42691.1"/>
    </source>
</evidence>
<proteinExistence type="predicted"/>
<dbReference type="Proteomes" id="UP000265566">
    <property type="component" value="Chromosome 8"/>
</dbReference>
<dbReference type="InterPro" id="IPR050905">
    <property type="entry name" value="Plant_NBS-LRR"/>
</dbReference>